<sequence>MTYIPVAKPYLGEEEIAAVAEVMRSGMIASGPKVTEFERRFAEYSDVRHAVATSNGTTALHAGFLAAGIGAGDSVVVPSFSFIATATSVSMTGAAPVFADVDERTFTLDPDAVLEALRPDTKAVVGVHLYGQPFDVRPLREICDDHGLLLIEDAAQAHGADYRGKRVGGFADFGCFSFYPTKNMTTGEGGMVTTDDPALAERVRLYINHGQSRKYLHTAIGYNFRLTDMGAAVGLVQLSRLEGFNERRIHNAAALDRCVRESGLLPPHRMDGVRHVYHQYVVTVPASFPLSRDDLMQRLHEEGIGSAVHYPIPIHAQPVYREVAEGCHCPVSERLAASVLSLPVHPLVTDDDLARIAASLKSISDNP</sequence>
<keyword evidence="1" id="KW-0663">Pyridoxal phosphate</keyword>
<dbReference type="RefSeq" id="WP_128692374.1">
    <property type="nucleotide sequence ID" value="NZ_LHQS01000001.1"/>
</dbReference>
<gene>
    <name evidence="2" type="ORF">ABH15_00285</name>
</gene>
<proteinExistence type="inferred from homology"/>
<dbReference type="GO" id="GO:0000271">
    <property type="term" value="P:polysaccharide biosynthetic process"/>
    <property type="evidence" value="ECO:0007669"/>
    <property type="project" value="TreeGrafter"/>
</dbReference>
<dbReference type="SUPFAM" id="SSF53383">
    <property type="entry name" value="PLP-dependent transferases"/>
    <property type="match status" value="1"/>
</dbReference>
<evidence type="ECO:0000313" key="2">
    <source>
        <dbReference type="EMBL" id="RXE56661.1"/>
    </source>
</evidence>
<organism evidence="2 3">
    <name type="scientific">Methanoculleus taiwanensis</name>
    <dbReference type="NCBI Taxonomy" id="1550565"/>
    <lineage>
        <taxon>Archaea</taxon>
        <taxon>Methanobacteriati</taxon>
        <taxon>Methanobacteriota</taxon>
        <taxon>Stenosarchaea group</taxon>
        <taxon>Methanomicrobia</taxon>
        <taxon>Methanomicrobiales</taxon>
        <taxon>Methanomicrobiaceae</taxon>
        <taxon>Methanoculleus</taxon>
    </lineage>
</organism>
<dbReference type="InterPro" id="IPR015424">
    <property type="entry name" value="PyrdxlP-dep_Trfase"/>
</dbReference>
<reference evidence="2 3" key="1">
    <citation type="journal article" date="2015" name="Int. J. Syst. Evol. Microbiol.">
        <title>Methanoculleus taiwanensis sp. nov., a methanogen isolated from deep marine sediment at the deformation front area near Taiwan.</title>
        <authorList>
            <person name="Weng C.Y."/>
            <person name="Chen S.C."/>
            <person name="Lai M.C."/>
            <person name="Wu S.Y."/>
            <person name="Lin S."/>
            <person name="Yang T.F."/>
            <person name="Chen P.C."/>
        </authorList>
    </citation>
    <scope>NUCLEOTIDE SEQUENCE [LARGE SCALE GENOMIC DNA]</scope>
    <source>
        <strain evidence="2 3">CYW4</strain>
    </source>
</reference>
<protein>
    <submittedName>
        <fullName evidence="2">Aminotransferase DegT</fullName>
    </submittedName>
</protein>
<comment type="caution">
    <text evidence="2">The sequence shown here is derived from an EMBL/GenBank/DDBJ whole genome shotgun (WGS) entry which is preliminary data.</text>
</comment>
<keyword evidence="3" id="KW-1185">Reference proteome</keyword>
<dbReference type="InterPro" id="IPR015422">
    <property type="entry name" value="PyrdxlP-dep_Trfase_small"/>
</dbReference>
<dbReference type="CDD" id="cd00616">
    <property type="entry name" value="AHBA_syn"/>
    <property type="match status" value="1"/>
</dbReference>
<accession>A0A498H145</accession>
<dbReference type="PANTHER" id="PTHR30244">
    <property type="entry name" value="TRANSAMINASE"/>
    <property type="match status" value="1"/>
</dbReference>
<dbReference type="PIRSF" id="PIRSF000390">
    <property type="entry name" value="PLP_StrS"/>
    <property type="match status" value="1"/>
</dbReference>
<dbReference type="Pfam" id="PF01041">
    <property type="entry name" value="DegT_DnrJ_EryC1"/>
    <property type="match status" value="1"/>
</dbReference>
<dbReference type="GO" id="GO:0008483">
    <property type="term" value="F:transaminase activity"/>
    <property type="evidence" value="ECO:0007669"/>
    <property type="project" value="UniProtKB-KW"/>
</dbReference>
<dbReference type="InterPro" id="IPR000653">
    <property type="entry name" value="DegT/StrS_aminotransferase"/>
</dbReference>
<evidence type="ECO:0000256" key="1">
    <source>
        <dbReference type="RuleBase" id="RU004508"/>
    </source>
</evidence>
<dbReference type="PANTHER" id="PTHR30244:SF34">
    <property type="entry name" value="DTDP-4-AMINO-4,6-DIDEOXYGALACTOSE TRANSAMINASE"/>
    <property type="match status" value="1"/>
</dbReference>
<dbReference type="InterPro" id="IPR015421">
    <property type="entry name" value="PyrdxlP-dep_Trfase_major"/>
</dbReference>
<keyword evidence="2" id="KW-0808">Transferase</keyword>
<dbReference type="EMBL" id="LHQS01000001">
    <property type="protein sequence ID" value="RXE56661.1"/>
    <property type="molecule type" value="Genomic_DNA"/>
</dbReference>
<dbReference type="Proteomes" id="UP000290932">
    <property type="component" value="Unassembled WGS sequence"/>
</dbReference>
<name>A0A498H145_9EURY</name>
<dbReference type="Gene3D" id="3.90.1150.10">
    <property type="entry name" value="Aspartate Aminotransferase, domain 1"/>
    <property type="match status" value="1"/>
</dbReference>
<keyword evidence="2" id="KW-0032">Aminotransferase</keyword>
<dbReference type="OrthoDB" id="10355at2157"/>
<comment type="similarity">
    <text evidence="1">Belongs to the DegT/DnrJ/EryC1 family.</text>
</comment>
<dbReference type="Gene3D" id="3.40.640.10">
    <property type="entry name" value="Type I PLP-dependent aspartate aminotransferase-like (Major domain)"/>
    <property type="match status" value="1"/>
</dbReference>
<dbReference type="GO" id="GO:0030170">
    <property type="term" value="F:pyridoxal phosphate binding"/>
    <property type="evidence" value="ECO:0007669"/>
    <property type="project" value="TreeGrafter"/>
</dbReference>
<evidence type="ECO:0000313" key="3">
    <source>
        <dbReference type="Proteomes" id="UP000290932"/>
    </source>
</evidence>
<dbReference type="AlphaFoldDB" id="A0A498H145"/>